<evidence type="ECO:0000256" key="4">
    <source>
        <dbReference type="ARBA" id="ARBA00022723"/>
    </source>
</evidence>
<dbReference type="GO" id="GO:0005524">
    <property type="term" value="F:ATP binding"/>
    <property type="evidence" value="ECO:0007669"/>
    <property type="project" value="UniProtKB-KW"/>
</dbReference>
<evidence type="ECO:0000256" key="5">
    <source>
        <dbReference type="ARBA" id="ARBA00022741"/>
    </source>
</evidence>
<dbReference type="HAMAP" id="MF_00041">
    <property type="entry name" value="Cys_tRNA_synth"/>
    <property type="match status" value="1"/>
</dbReference>
<keyword evidence="3 13" id="KW-0436">Ligase</keyword>
<organism evidence="13 14">
    <name type="scientific">Allomyces macrogynus (strain ATCC 38327)</name>
    <name type="common">Allomyces javanicus var. macrogynus</name>
    <dbReference type="NCBI Taxonomy" id="578462"/>
    <lineage>
        <taxon>Eukaryota</taxon>
        <taxon>Fungi</taxon>
        <taxon>Fungi incertae sedis</taxon>
        <taxon>Blastocladiomycota</taxon>
        <taxon>Blastocladiomycetes</taxon>
        <taxon>Blastocladiales</taxon>
        <taxon>Blastocladiaceae</taxon>
        <taxon>Allomyces</taxon>
    </lineage>
</organism>
<accession>A0A0L0RYY1</accession>
<dbReference type="OrthoDB" id="438179at2759"/>
<dbReference type="InterPro" id="IPR015803">
    <property type="entry name" value="Cys-tRNA-ligase"/>
</dbReference>
<dbReference type="SUPFAM" id="SSF52374">
    <property type="entry name" value="Nucleotidylyl transferase"/>
    <property type="match status" value="1"/>
</dbReference>
<evidence type="ECO:0000256" key="9">
    <source>
        <dbReference type="ARBA" id="ARBA00023146"/>
    </source>
</evidence>
<keyword evidence="6" id="KW-0862">Zinc</keyword>
<dbReference type="VEuPathDB" id="FungiDB:AMAG_01250"/>
<feature type="region of interest" description="Disordered" evidence="11">
    <location>
        <begin position="735"/>
        <end position="754"/>
    </location>
</feature>
<dbReference type="Proteomes" id="UP000054350">
    <property type="component" value="Unassembled WGS sequence"/>
</dbReference>
<evidence type="ECO:0000256" key="1">
    <source>
        <dbReference type="ARBA" id="ARBA00001947"/>
    </source>
</evidence>
<name>A0A0L0RYY1_ALLM3</name>
<reference evidence="13 14" key="1">
    <citation type="submission" date="2009-11" db="EMBL/GenBank/DDBJ databases">
        <title>Annotation of Allomyces macrogynus ATCC 38327.</title>
        <authorList>
            <consortium name="The Broad Institute Genome Sequencing Platform"/>
            <person name="Russ C."/>
            <person name="Cuomo C."/>
            <person name="Burger G."/>
            <person name="Gray M.W."/>
            <person name="Holland P.W.H."/>
            <person name="King N."/>
            <person name="Lang F.B.F."/>
            <person name="Roger A.J."/>
            <person name="Ruiz-Trillo I."/>
            <person name="Young S.K."/>
            <person name="Zeng Q."/>
            <person name="Gargeya S."/>
            <person name="Fitzgerald M."/>
            <person name="Haas B."/>
            <person name="Abouelleil A."/>
            <person name="Alvarado L."/>
            <person name="Arachchi H.M."/>
            <person name="Berlin A."/>
            <person name="Chapman S.B."/>
            <person name="Gearin G."/>
            <person name="Goldberg J."/>
            <person name="Griggs A."/>
            <person name="Gujja S."/>
            <person name="Hansen M."/>
            <person name="Heiman D."/>
            <person name="Howarth C."/>
            <person name="Larimer J."/>
            <person name="Lui A."/>
            <person name="MacDonald P.J.P."/>
            <person name="McCowen C."/>
            <person name="Montmayeur A."/>
            <person name="Murphy C."/>
            <person name="Neiman D."/>
            <person name="Pearson M."/>
            <person name="Priest M."/>
            <person name="Roberts A."/>
            <person name="Saif S."/>
            <person name="Shea T."/>
            <person name="Sisk P."/>
            <person name="Stolte C."/>
            <person name="Sykes S."/>
            <person name="Wortman J."/>
            <person name="Nusbaum C."/>
            <person name="Birren B."/>
        </authorList>
    </citation>
    <scope>NUCLEOTIDE SEQUENCE [LARGE SCALE GENOMIC DNA]</scope>
    <source>
        <strain evidence="13 14">ATCC 38327</strain>
    </source>
</reference>
<dbReference type="PRINTS" id="PR00983">
    <property type="entry name" value="TRNASYNTHCYS"/>
</dbReference>
<feature type="domain" description="tRNA synthetases class I catalytic" evidence="12">
    <location>
        <begin position="48"/>
        <end position="474"/>
    </location>
</feature>
<dbReference type="GO" id="GO:0005737">
    <property type="term" value="C:cytoplasm"/>
    <property type="evidence" value="ECO:0007669"/>
    <property type="project" value="TreeGrafter"/>
</dbReference>
<evidence type="ECO:0000256" key="11">
    <source>
        <dbReference type="SAM" id="MobiDB-lite"/>
    </source>
</evidence>
<evidence type="ECO:0000256" key="7">
    <source>
        <dbReference type="ARBA" id="ARBA00022840"/>
    </source>
</evidence>
<keyword evidence="14" id="KW-1185">Reference proteome</keyword>
<protein>
    <recommendedName>
        <fullName evidence="2">cysteine--tRNA ligase</fullName>
        <ecNumber evidence="2">6.1.1.16</ecNumber>
    </recommendedName>
    <alternativeName>
        <fullName evidence="10">Cysteinyl-tRNA synthetase</fullName>
    </alternativeName>
</protein>
<reference evidence="14" key="2">
    <citation type="submission" date="2009-11" db="EMBL/GenBank/DDBJ databases">
        <title>The Genome Sequence of Allomyces macrogynus strain ATCC 38327.</title>
        <authorList>
            <consortium name="The Broad Institute Genome Sequencing Platform"/>
            <person name="Russ C."/>
            <person name="Cuomo C."/>
            <person name="Shea T."/>
            <person name="Young S.K."/>
            <person name="Zeng Q."/>
            <person name="Koehrsen M."/>
            <person name="Haas B."/>
            <person name="Borodovsky M."/>
            <person name="Guigo R."/>
            <person name="Alvarado L."/>
            <person name="Berlin A."/>
            <person name="Borenstein D."/>
            <person name="Chen Z."/>
            <person name="Engels R."/>
            <person name="Freedman E."/>
            <person name="Gellesch M."/>
            <person name="Goldberg J."/>
            <person name="Griggs A."/>
            <person name="Gujja S."/>
            <person name="Heiman D."/>
            <person name="Hepburn T."/>
            <person name="Howarth C."/>
            <person name="Jen D."/>
            <person name="Larson L."/>
            <person name="Lewis B."/>
            <person name="Mehta T."/>
            <person name="Park D."/>
            <person name="Pearson M."/>
            <person name="Roberts A."/>
            <person name="Saif S."/>
            <person name="Shenoy N."/>
            <person name="Sisk P."/>
            <person name="Stolte C."/>
            <person name="Sykes S."/>
            <person name="Walk T."/>
            <person name="White J."/>
            <person name="Yandava C."/>
            <person name="Burger G."/>
            <person name="Gray M.W."/>
            <person name="Holland P.W.H."/>
            <person name="King N."/>
            <person name="Lang F.B.F."/>
            <person name="Roger A.J."/>
            <person name="Ruiz-Trillo I."/>
            <person name="Lander E."/>
            <person name="Nusbaum C."/>
        </authorList>
    </citation>
    <scope>NUCLEOTIDE SEQUENCE [LARGE SCALE GENOMIC DNA]</scope>
    <source>
        <strain evidence="14">ATCC 38327</strain>
    </source>
</reference>
<dbReference type="NCBIfam" id="TIGR00435">
    <property type="entry name" value="cysS"/>
    <property type="match status" value="1"/>
</dbReference>
<evidence type="ECO:0000256" key="3">
    <source>
        <dbReference type="ARBA" id="ARBA00022598"/>
    </source>
</evidence>
<evidence type="ECO:0000259" key="12">
    <source>
        <dbReference type="Pfam" id="PF01406"/>
    </source>
</evidence>
<feature type="region of interest" description="Disordered" evidence="11">
    <location>
        <begin position="1"/>
        <end position="27"/>
    </location>
</feature>
<proteinExistence type="inferred from homology"/>
<sequence>MSISAPTAASAAATTSTPRQPAWHQPAPKAEVPVLKIYNSLTRQKEVFTPANGRQVTWYNCGPTVYDAAHIGHARLYMTVDVLRRVLEEYFGYDVLLVMNITDIDDKIILRARQTYLFDQFRNQHVESGKGLTDDVREQVTELWKTYVARTFGDAAAHAWPKFYTKAVMEQTGDLVVDAKRVLKLKQAAAAYDALQQHAKVQSVEALETVLAASRDIIATALDVNLGHTVTDQQVFRDFAAFWEDDFLKDMDGLGVRAPDVLTRVSEFVPEIITFVEQIVANGYAYEADGSVYFDTRAFHANPNHHYAKLEPWSVNSEALLAEGEGDLSTNLTHRKRAPADFALWKKSKTGEPFWPSPWGNGRPGWHIECSVMASAVTGTQLDLHSGGIDLAFPHHDNEIAQSEAHFGCDQWVNYFMHVGHLHVEGQKMSKSLKNFFSVKDALQQYKPSTLRMMYLQQHWQGGMDFKAATAQEAMAAEATLRNFATNVRALLADYRANPPAFTGAHDFRKGEADLLAHLQSSQARVHAALCDNLHTPAAMDALLDLVSKTNVYLRNVEAAKQHANAYLVAKVAKYVTRMTKIFGLTEQGAEIGYGFPESDAESAAAGGASRDEVVLPYVQALSKFRDDVRAAARTGGSDLATTVLKLSDQVRDDVLPDLGVALDDRDGGRALVKLVDPAQLRAERAEKKAREATKPAAKAEAARKAAVKKLERLYKGRFSPKDLFKGDEYGKTDADGVPTHDAKGEELPKARRKKLAKEFDAQRKLHDEYLAAIKEGKIDWAPLRDEYAAKGEKLDV</sequence>
<dbReference type="EC" id="6.1.1.16" evidence="2"/>
<dbReference type="GO" id="GO:0046872">
    <property type="term" value="F:metal ion binding"/>
    <property type="evidence" value="ECO:0007669"/>
    <property type="project" value="UniProtKB-KW"/>
</dbReference>
<dbReference type="STRING" id="578462.A0A0L0RYY1"/>
<evidence type="ECO:0000256" key="10">
    <source>
        <dbReference type="ARBA" id="ARBA00031499"/>
    </source>
</evidence>
<feature type="compositionally biased region" description="Low complexity" evidence="11">
    <location>
        <begin position="1"/>
        <end position="18"/>
    </location>
</feature>
<dbReference type="InterPro" id="IPR009080">
    <property type="entry name" value="tRNAsynth_Ia_anticodon-bd"/>
</dbReference>
<keyword evidence="9" id="KW-0030">Aminoacyl-tRNA synthetase</keyword>
<dbReference type="GO" id="GO:0004817">
    <property type="term" value="F:cysteine-tRNA ligase activity"/>
    <property type="evidence" value="ECO:0007669"/>
    <property type="project" value="UniProtKB-EC"/>
</dbReference>
<dbReference type="CDD" id="cd00672">
    <property type="entry name" value="CysRS_core"/>
    <property type="match status" value="1"/>
</dbReference>
<evidence type="ECO:0000256" key="2">
    <source>
        <dbReference type="ARBA" id="ARBA00012832"/>
    </source>
</evidence>
<keyword evidence="4" id="KW-0479">Metal-binding</keyword>
<dbReference type="EMBL" id="GG745329">
    <property type="protein sequence ID" value="KNE55350.1"/>
    <property type="molecule type" value="Genomic_DNA"/>
</dbReference>
<keyword evidence="5" id="KW-0547">Nucleotide-binding</keyword>
<dbReference type="GO" id="GO:0006423">
    <property type="term" value="P:cysteinyl-tRNA aminoacylation"/>
    <property type="evidence" value="ECO:0007669"/>
    <property type="project" value="InterPro"/>
</dbReference>
<feature type="compositionally biased region" description="Basic and acidic residues" evidence="11">
    <location>
        <begin position="735"/>
        <end position="750"/>
    </location>
</feature>
<dbReference type="PANTHER" id="PTHR10890:SF3">
    <property type="entry name" value="CYSTEINE--TRNA LIGASE, CYTOPLASMIC"/>
    <property type="match status" value="1"/>
</dbReference>
<evidence type="ECO:0000256" key="6">
    <source>
        <dbReference type="ARBA" id="ARBA00022833"/>
    </source>
</evidence>
<evidence type="ECO:0000313" key="14">
    <source>
        <dbReference type="Proteomes" id="UP000054350"/>
    </source>
</evidence>
<dbReference type="Gene3D" id="3.40.50.620">
    <property type="entry name" value="HUPs"/>
    <property type="match status" value="1"/>
</dbReference>
<dbReference type="OMA" id="FHNDMKS"/>
<keyword evidence="7" id="KW-0067">ATP-binding</keyword>
<evidence type="ECO:0000313" key="13">
    <source>
        <dbReference type="EMBL" id="KNE55350.1"/>
    </source>
</evidence>
<dbReference type="PANTHER" id="PTHR10890">
    <property type="entry name" value="CYSTEINYL-TRNA SYNTHETASE"/>
    <property type="match status" value="1"/>
</dbReference>
<keyword evidence="8" id="KW-0648">Protein biosynthesis</keyword>
<dbReference type="Gene3D" id="1.20.120.1910">
    <property type="entry name" value="Cysteine-tRNA ligase, C-terminal anti-codon recognition domain"/>
    <property type="match status" value="1"/>
</dbReference>
<dbReference type="InterPro" id="IPR024909">
    <property type="entry name" value="Cys-tRNA/MSH_ligase"/>
</dbReference>
<gene>
    <name evidence="13" type="ORF">AMAG_01250</name>
</gene>
<dbReference type="eggNOG" id="KOG2007">
    <property type="taxonomic scope" value="Eukaryota"/>
</dbReference>
<dbReference type="SUPFAM" id="SSF47323">
    <property type="entry name" value="Anticodon-binding domain of a subclass of class I aminoacyl-tRNA synthetases"/>
    <property type="match status" value="1"/>
</dbReference>
<dbReference type="InterPro" id="IPR014729">
    <property type="entry name" value="Rossmann-like_a/b/a_fold"/>
</dbReference>
<dbReference type="AlphaFoldDB" id="A0A0L0RYY1"/>
<dbReference type="Pfam" id="PF01406">
    <property type="entry name" value="tRNA-synt_1e"/>
    <property type="match status" value="1"/>
</dbReference>
<comment type="cofactor">
    <cofactor evidence="1">
        <name>Zn(2+)</name>
        <dbReference type="ChEBI" id="CHEBI:29105"/>
    </cofactor>
</comment>
<dbReference type="InterPro" id="IPR032678">
    <property type="entry name" value="tRNA-synt_1_cat_dom"/>
</dbReference>
<evidence type="ECO:0000256" key="8">
    <source>
        <dbReference type="ARBA" id="ARBA00022917"/>
    </source>
</evidence>